<keyword evidence="1" id="KW-1133">Transmembrane helix</keyword>
<keyword evidence="1" id="KW-0812">Transmembrane</keyword>
<feature type="transmembrane region" description="Helical" evidence="1">
    <location>
        <begin position="20"/>
        <end position="44"/>
    </location>
</feature>
<dbReference type="AlphaFoldDB" id="A0A173LYA7"/>
<dbReference type="KEGG" id="amin:AUMI_19590"/>
<organism evidence="2 3">
    <name type="scientific">Aurantimicrobium minutum</name>
    <dbReference type="NCBI Taxonomy" id="708131"/>
    <lineage>
        <taxon>Bacteria</taxon>
        <taxon>Bacillati</taxon>
        <taxon>Actinomycetota</taxon>
        <taxon>Actinomycetes</taxon>
        <taxon>Micrococcales</taxon>
        <taxon>Microbacteriaceae</taxon>
        <taxon>Aurantimicrobium</taxon>
    </lineage>
</organism>
<evidence type="ECO:0000313" key="2">
    <source>
        <dbReference type="EMBL" id="BAU99501.1"/>
    </source>
</evidence>
<name>A0A173LYA7_9MICO</name>
<evidence type="ECO:0000256" key="1">
    <source>
        <dbReference type="SAM" id="Phobius"/>
    </source>
</evidence>
<gene>
    <name evidence="2" type="ORF">AUMI_19590</name>
</gene>
<reference evidence="2 3" key="1">
    <citation type="journal article" date="2016" name="Genome Announc.">
        <title>Complete Genome Sequence of Aurantimicrobium minutum Type Strain KNCT, a Planktonic Ultramicrobacterium Isolated from River Water.</title>
        <authorList>
            <person name="Nakai R."/>
            <person name="Fujisawa T."/>
            <person name="Nakamura Y."/>
            <person name="Nishide H."/>
            <person name="Uchiyama I."/>
            <person name="Baba T."/>
            <person name="Toyoda A."/>
            <person name="Fujiyama A."/>
            <person name="Naganuma T."/>
            <person name="Niki H."/>
        </authorList>
    </citation>
    <scope>NUCLEOTIDE SEQUENCE [LARGE SCALE GENOMIC DNA]</scope>
    <source>
        <strain evidence="2 3">KNC</strain>
    </source>
</reference>
<sequence>MNCPNVRGMAHPPQQVSVHVRAFITWLTIFPLVALGLTFLMPLLGDTHPIFKAFVLTLIVVPLAVYVIVPRLLGLYVKLSSKKSSNTH</sequence>
<dbReference type="EMBL" id="AP017457">
    <property type="protein sequence ID" value="BAU99501.1"/>
    <property type="molecule type" value="Genomic_DNA"/>
</dbReference>
<feature type="transmembrane region" description="Helical" evidence="1">
    <location>
        <begin position="50"/>
        <end position="73"/>
    </location>
</feature>
<evidence type="ECO:0000313" key="3">
    <source>
        <dbReference type="Proteomes" id="UP000243847"/>
    </source>
</evidence>
<dbReference type="OrthoDB" id="4571002at2"/>
<accession>A0A173LYA7</accession>
<protein>
    <submittedName>
        <fullName evidence="2">Uncharacterized protein</fullName>
    </submittedName>
</protein>
<proteinExistence type="predicted"/>
<keyword evidence="1" id="KW-0472">Membrane</keyword>
<dbReference type="Proteomes" id="UP000243847">
    <property type="component" value="Chromosome sequence1"/>
</dbReference>